<evidence type="ECO:0000313" key="2">
    <source>
        <dbReference type="Proteomes" id="UP001163850"/>
    </source>
</evidence>
<dbReference type="Proteomes" id="UP001163850">
    <property type="component" value="Unassembled WGS sequence"/>
</dbReference>
<comment type="caution">
    <text evidence="1">The sequence shown here is derived from an EMBL/GenBank/DDBJ whole genome shotgun (WGS) entry which is preliminary data.</text>
</comment>
<protein>
    <submittedName>
        <fullName evidence="1">Uncharacterized protein</fullName>
    </submittedName>
</protein>
<dbReference type="EMBL" id="MU802119">
    <property type="protein sequence ID" value="KAJ3981348.1"/>
    <property type="molecule type" value="Genomic_DNA"/>
</dbReference>
<name>A0AA38PT18_9AGAR</name>
<evidence type="ECO:0000313" key="1">
    <source>
        <dbReference type="EMBL" id="KAJ3981348.1"/>
    </source>
</evidence>
<accession>A0AA38PT18</accession>
<reference evidence="1" key="1">
    <citation type="submission" date="2022-08" db="EMBL/GenBank/DDBJ databases">
        <authorList>
            <consortium name="DOE Joint Genome Institute"/>
            <person name="Min B."/>
            <person name="Riley R."/>
            <person name="Sierra-Patev S."/>
            <person name="Naranjo-Ortiz M."/>
            <person name="Looney B."/>
            <person name="Konkel Z."/>
            <person name="Slot J.C."/>
            <person name="Sakamoto Y."/>
            <person name="Steenwyk J.L."/>
            <person name="Rokas A."/>
            <person name="Carro J."/>
            <person name="Camarero S."/>
            <person name="Ferreira P."/>
            <person name="Molpeceres G."/>
            <person name="Ruiz-Duenas F.J."/>
            <person name="Serrano A."/>
            <person name="Henrissat B."/>
            <person name="Drula E."/>
            <person name="Hughes K.W."/>
            <person name="Mata J.L."/>
            <person name="Ishikawa N.K."/>
            <person name="Vargas-Isla R."/>
            <person name="Ushijima S."/>
            <person name="Smith C.A."/>
            <person name="Ahrendt S."/>
            <person name="Andreopoulos W."/>
            <person name="He G."/>
            <person name="Labutti K."/>
            <person name="Lipzen A."/>
            <person name="Ng V."/>
            <person name="Sandor L."/>
            <person name="Barry K."/>
            <person name="Martinez A.T."/>
            <person name="Xiao Y."/>
            <person name="Gibbons J.G."/>
            <person name="Terashima K."/>
            <person name="Hibbett D.S."/>
            <person name="Grigoriev I.V."/>
        </authorList>
    </citation>
    <scope>NUCLEOTIDE SEQUENCE</scope>
    <source>
        <strain evidence="1">TFB7829</strain>
    </source>
</reference>
<gene>
    <name evidence="1" type="ORF">F5890DRAFT_1536185</name>
</gene>
<dbReference type="AlphaFoldDB" id="A0AA38PT18"/>
<organism evidence="1 2">
    <name type="scientific">Lentinula detonsa</name>
    <dbReference type="NCBI Taxonomy" id="2804962"/>
    <lineage>
        <taxon>Eukaryota</taxon>
        <taxon>Fungi</taxon>
        <taxon>Dikarya</taxon>
        <taxon>Basidiomycota</taxon>
        <taxon>Agaricomycotina</taxon>
        <taxon>Agaricomycetes</taxon>
        <taxon>Agaricomycetidae</taxon>
        <taxon>Agaricales</taxon>
        <taxon>Marasmiineae</taxon>
        <taxon>Omphalotaceae</taxon>
        <taxon>Lentinula</taxon>
    </lineage>
</organism>
<proteinExistence type="predicted"/>
<sequence length="77" mass="8554">MRIRISKIAAILVSSSGVHSEQIFPEGISVGDYSDSSLISWRLMYEMYKGRAHQGHLLRSTIRDIGCIQRVGTCTGI</sequence>